<gene>
    <name evidence="2" type="ORF">GRI68_06275</name>
</gene>
<dbReference type="InterPro" id="IPR011335">
    <property type="entry name" value="Restrct_endonuc-II-like"/>
</dbReference>
<dbReference type="SUPFAM" id="SSF52980">
    <property type="entry name" value="Restriction endonuclease-like"/>
    <property type="match status" value="1"/>
</dbReference>
<evidence type="ECO:0000313" key="2">
    <source>
        <dbReference type="EMBL" id="MXP09781.1"/>
    </source>
</evidence>
<dbReference type="Gene3D" id="3.40.960.10">
    <property type="entry name" value="VSR Endonuclease"/>
    <property type="match status" value="1"/>
</dbReference>
<proteinExistence type="predicted"/>
<organism evidence="2 3">
    <name type="scientific">Alteriqipengyuania halimionae</name>
    <dbReference type="NCBI Taxonomy" id="1926630"/>
    <lineage>
        <taxon>Bacteria</taxon>
        <taxon>Pseudomonadati</taxon>
        <taxon>Pseudomonadota</taxon>
        <taxon>Alphaproteobacteria</taxon>
        <taxon>Sphingomonadales</taxon>
        <taxon>Erythrobacteraceae</taxon>
        <taxon>Alteriqipengyuania</taxon>
    </lineage>
</organism>
<dbReference type="Proteomes" id="UP000429229">
    <property type="component" value="Unassembled WGS sequence"/>
</dbReference>
<comment type="caution">
    <text evidence="2">The sequence shown here is derived from an EMBL/GenBank/DDBJ whole genome shotgun (WGS) entry which is preliminary data.</text>
</comment>
<name>A0A6I4U5R4_9SPHN</name>
<evidence type="ECO:0000259" key="1">
    <source>
        <dbReference type="Pfam" id="PF04480"/>
    </source>
</evidence>
<dbReference type="CDD" id="cd01038">
    <property type="entry name" value="Endonuclease_DUF559"/>
    <property type="match status" value="1"/>
</dbReference>
<dbReference type="PANTHER" id="PTHR38590:SF1">
    <property type="entry name" value="BLL0828 PROTEIN"/>
    <property type="match status" value="1"/>
</dbReference>
<dbReference type="AlphaFoldDB" id="A0A6I4U5R4"/>
<evidence type="ECO:0000313" key="3">
    <source>
        <dbReference type="Proteomes" id="UP000429229"/>
    </source>
</evidence>
<dbReference type="PANTHER" id="PTHR38590">
    <property type="entry name" value="BLL0828 PROTEIN"/>
    <property type="match status" value="1"/>
</dbReference>
<accession>A0A6I4U5R4</accession>
<reference evidence="2 3" key="1">
    <citation type="submission" date="2019-12" db="EMBL/GenBank/DDBJ databases">
        <title>Genomic-based taxomic classification of the family Erythrobacteraceae.</title>
        <authorList>
            <person name="Xu L."/>
        </authorList>
    </citation>
    <scope>NUCLEOTIDE SEQUENCE [LARGE SCALE GENOMIC DNA]</scope>
    <source>
        <strain evidence="2 3">LMG 29519</strain>
    </source>
</reference>
<dbReference type="Pfam" id="PF04480">
    <property type="entry name" value="DUF559"/>
    <property type="match status" value="1"/>
</dbReference>
<dbReference type="RefSeq" id="WP_160616450.1">
    <property type="nucleotide sequence ID" value="NZ_WTYR01000001.1"/>
</dbReference>
<sequence length="129" mass="14827">MRDRKLTERAKQMRKQMTEPEKRLWLELRAGRFHGIKFRRQKVIGNYIADFASNDPKLVIELDGDTHAGREAYDADRTAFLEREGYRVVRFLNSDVMGNMDGMLMRLSTIVGEMRDAPPPTPSPEGEGA</sequence>
<dbReference type="InterPro" id="IPR047216">
    <property type="entry name" value="Endonuclease_DUF559_bact"/>
</dbReference>
<feature type="domain" description="DUF559" evidence="1">
    <location>
        <begin position="5"/>
        <end position="107"/>
    </location>
</feature>
<dbReference type="EMBL" id="WTYR01000001">
    <property type="protein sequence ID" value="MXP09781.1"/>
    <property type="molecule type" value="Genomic_DNA"/>
</dbReference>
<dbReference type="OrthoDB" id="9798754at2"/>
<keyword evidence="3" id="KW-1185">Reference proteome</keyword>
<protein>
    <submittedName>
        <fullName evidence="2">DUF559 domain-containing protein</fullName>
    </submittedName>
</protein>
<dbReference type="InterPro" id="IPR007569">
    <property type="entry name" value="DUF559"/>
</dbReference>